<dbReference type="Proteomes" id="UP000765509">
    <property type="component" value="Unassembled WGS sequence"/>
</dbReference>
<protein>
    <submittedName>
        <fullName evidence="1">Uncharacterized protein</fullName>
    </submittedName>
</protein>
<evidence type="ECO:0000313" key="2">
    <source>
        <dbReference type="Proteomes" id="UP000765509"/>
    </source>
</evidence>
<keyword evidence="2" id="KW-1185">Reference proteome</keyword>
<dbReference type="EMBL" id="AVOT02072341">
    <property type="protein sequence ID" value="MBW0562305.1"/>
    <property type="molecule type" value="Genomic_DNA"/>
</dbReference>
<reference evidence="1" key="1">
    <citation type="submission" date="2021-03" db="EMBL/GenBank/DDBJ databases">
        <title>Draft genome sequence of rust myrtle Austropuccinia psidii MF-1, a brazilian biotype.</title>
        <authorList>
            <person name="Quecine M.C."/>
            <person name="Pachon D.M.R."/>
            <person name="Bonatelli M.L."/>
            <person name="Correr F.H."/>
            <person name="Franceschini L.M."/>
            <person name="Leite T.F."/>
            <person name="Margarido G.R.A."/>
            <person name="Almeida C.A."/>
            <person name="Ferrarezi J.A."/>
            <person name="Labate C.A."/>
        </authorList>
    </citation>
    <scope>NUCLEOTIDE SEQUENCE</scope>
    <source>
        <strain evidence="1">MF-1</strain>
    </source>
</reference>
<gene>
    <name evidence="1" type="ORF">O181_102020</name>
</gene>
<sequence length="93" mass="10154">MPQTLPSPLFMLPPTSLILSTAYHPYAPAAPSRCNSDSALTTPYTSALALKILMLLHHPQDMPPTPPPHLHAHPSLCLIFSTTYHSYSPILDP</sequence>
<dbReference type="AlphaFoldDB" id="A0A9Q3JFI8"/>
<name>A0A9Q3JFI8_9BASI</name>
<evidence type="ECO:0000313" key="1">
    <source>
        <dbReference type="EMBL" id="MBW0562305.1"/>
    </source>
</evidence>
<accession>A0A9Q3JFI8</accession>
<proteinExistence type="predicted"/>
<comment type="caution">
    <text evidence="1">The sequence shown here is derived from an EMBL/GenBank/DDBJ whole genome shotgun (WGS) entry which is preliminary data.</text>
</comment>
<organism evidence="1 2">
    <name type="scientific">Austropuccinia psidii MF-1</name>
    <dbReference type="NCBI Taxonomy" id="1389203"/>
    <lineage>
        <taxon>Eukaryota</taxon>
        <taxon>Fungi</taxon>
        <taxon>Dikarya</taxon>
        <taxon>Basidiomycota</taxon>
        <taxon>Pucciniomycotina</taxon>
        <taxon>Pucciniomycetes</taxon>
        <taxon>Pucciniales</taxon>
        <taxon>Sphaerophragmiaceae</taxon>
        <taxon>Austropuccinia</taxon>
    </lineage>
</organism>